<accession>A0A1G6EMY7</accession>
<dbReference type="Proteomes" id="UP000199071">
    <property type="component" value="Unassembled WGS sequence"/>
</dbReference>
<sequence>MMPCMAFRLLSMIPFGTVPAVERANDIGPAKPPREDTSLYMRCCVASPPGLTARLSVTRTRHCRIGSAGPVKQGGLREFGCAARAAVVGIGQAEARGGAVELRLRRQAAAMASTCQHALERVPSRSSPVSLGRFVPCDDLRRIVYPDRSDAPRTSAYLYRTVCPCLTVCPLRIVYPLLFSYHRLNTFLCLPWHHSFFPIVGVKRPRNPVRKESYYSIEHLIF</sequence>
<gene>
    <name evidence="1" type="ORF">SAMN02982931_04728</name>
</gene>
<organism evidence="1 2">
    <name type="scientific">Bauldia litoralis</name>
    <dbReference type="NCBI Taxonomy" id="665467"/>
    <lineage>
        <taxon>Bacteria</taxon>
        <taxon>Pseudomonadati</taxon>
        <taxon>Pseudomonadota</taxon>
        <taxon>Alphaproteobacteria</taxon>
        <taxon>Hyphomicrobiales</taxon>
        <taxon>Kaistiaceae</taxon>
        <taxon>Bauldia</taxon>
    </lineage>
</organism>
<name>A0A1G6EMY7_9HYPH</name>
<dbReference type="AlphaFoldDB" id="A0A1G6EMY7"/>
<protein>
    <submittedName>
        <fullName evidence="1">Uncharacterized protein</fullName>
    </submittedName>
</protein>
<dbReference type="EMBL" id="FMXQ01000017">
    <property type="protein sequence ID" value="SDB58754.1"/>
    <property type="molecule type" value="Genomic_DNA"/>
</dbReference>
<keyword evidence="2" id="KW-1185">Reference proteome</keyword>
<evidence type="ECO:0000313" key="1">
    <source>
        <dbReference type="EMBL" id="SDB58754.1"/>
    </source>
</evidence>
<evidence type="ECO:0000313" key="2">
    <source>
        <dbReference type="Proteomes" id="UP000199071"/>
    </source>
</evidence>
<reference evidence="1 2" key="1">
    <citation type="submission" date="2016-10" db="EMBL/GenBank/DDBJ databases">
        <authorList>
            <person name="de Groot N.N."/>
        </authorList>
    </citation>
    <scope>NUCLEOTIDE SEQUENCE [LARGE SCALE GENOMIC DNA]</scope>
    <source>
        <strain evidence="1 2">ATCC 35022</strain>
    </source>
</reference>
<proteinExistence type="predicted"/>